<name>A0A8R7V1Y4_TRIUA</name>
<evidence type="ECO:0000256" key="1">
    <source>
        <dbReference type="SAM" id="MobiDB-lite"/>
    </source>
</evidence>
<dbReference type="Gramene" id="TuG1812G0600004390.01.T02">
    <property type="protein sequence ID" value="TuG1812G0600004390.01.T02"/>
    <property type="gene ID" value="TuG1812G0600004390.01"/>
</dbReference>
<feature type="compositionally biased region" description="Basic and acidic residues" evidence="1">
    <location>
        <begin position="44"/>
        <end position="59"/>
    </location>
</feature>
<sequence>RPPFSRTQRPPPPFSLPLLADLSPSLRSRAGHHGHGRKLRRTFHHDCQPSSRPDHRRGCCDPGWPPSYFAGSWPRFPARPRPPLPARLADREKKEEVAVIISVVNQAGDTG</sequence>
<feature type="compositionally biased region" description="Basic residues" evidence="1">
    <location>
        <begin position="29"/>
        <end position="43"/>
    </location>
</feature>
<feature type="region of interest" description="Disordered" evidence="1">
    <location>
        <begin position="1"/>
        <end position="61"/>
    </location>
</feature>
<keyword evidence="3" id="KW-1185">Reference proteome</keyword>
<reference evidence="3" key="1">
    <citation type="journal article" date="2013" name="Nature">
        <title>Draft genome of the wheat A-genome progenitor Triticum urartu.</title>
        <authorList>
            <person name="Ling H.Q."/>
            <person name="Zhao S."/>
            <person name="Liu D."/>
            <person name="Wang J."/>
            <person name="Sun H."/>
            <person name="Zhang C."/>
            <person name="Fan H."/>
            <person name="Li D."/>
            <person name="Dong L."/>
            <person name="Tao Y."/>
            <person name="Gao C."/>
            <person name="Wu H."/>
            <person name="Li Y."/>
            <person name="Cui Y."/>
            <person name="Guo X."/>
            <person name="Zheng S."/>
            <person name="Wang B."/>
            <person name="Yu K."/>
            <person name="Liang Q."/>
            <person name="Yang W."/>
            <person name="Lou X."/>
            <person name="Chen J."/>
            <person name="Feng M."/>
            <person name="Jian J."/>
            <person name="Zhang X."/>
            <person name="Luo G."/>
            <person name="Jiang Y."/>
            <person name="Liu J."/>
            <person name="Wang Z."/>
            <person name="Sha Y."/>
            <person name="Zhang B."/>
            <person name="Wu H."/>
            <person name="Tang D."/>
            <person name="Shen Q."/>
            <person name="Xue P."/>
            <person name="Zou S."/>
            <person name="Wang X."/>
            <person name="Liu X."/>
            <person name="Wang F."/>
            <person name="Yang Y."/>
            <person name="An X."/>
            <person name="Dong Z."/>
            <person name="Zhang K."/>
            <person name="Zhang X."/>
            <person name="Luo M.C."/>
            <person name="Dvorak J."/>
            <person name="Tong Y."/>
            <person name="Wang J."/>
            <person name="Yang H."/>
            <person name="Li Z."/>
            <person name="Wang D."/>
            <person name="Zhang A."/>
            <person name="Wang J."/>
        </authorList>
    </citation>
    <scope>NUCLEOTIDE SEQUENCE</scope>
    <source>
        <strain evidence="3">cv. G1812</strain>
    </source>
</reference>
<reference evidence="2" key="3">
    <citation type="submission" date="2022-06" db="UniProtKB">
        <authorList>
            <consortium name="EnsemblPlants"/>
        </authorList>
    </citation>
    <scope>IDENTIFICATION</scope>
</reference>
<evidence type="ECO:0000313" key="3">
    <source>
        <dbReference type="Proteomes" id="UP000015106"/>
    </source>
</evidence>
<evidence type="ECO:0000313" key="2">
    <source>
        <dbReference type="EnsemblPlants" id="TuG1812G0600004390.01.T01"/>
    </source>
</evidence>
<protein>
    <submittedName>
        <fullName evidence="2">Uncharacterized protein</fullName>
    </submittedName>
</protein>
<dbReference type="EnsemblPlants" id="TuG1812G0600004390.01.T01">
    <property type="protein sequence ID" value="TuG1812G0600004390.01.T01"/>
    <property type="gene ID" value="TuG1812G0600004390.01"/>
</dbReference>
<proteinExistence type="predicted"/>
<feature type="compositionally biased region" description="Pro residues" evidence="1">
    <location>
        <begin position="1"/>
        <end position="15"/>
    </location>
</feature>
<reference evidence="2" key="2">
    <citation type="submission" date="2018-03" db="EMBL/GenBank/DDBJ databases">
        <title>The Triticum urartu genome reveals the dynamic nature of wheat genome evolution.</title>
        <authorList>
            <person name="Ling H."/>
            <person name="Ma B."/>
            <person name="Shi X."/>
            <person name="Liu H."/>
            <person name="Dong L."/>
            <person name="Sun H."/>
            <person name="Cao Y."/>
            <person name="Gao Q."/>
            <person name="Zheng S."/>
            <person name="Li Y."/>
            <person name="Yu Y."/>
            <person name="Du H."/>
            <person name="Qi M."/>
            <person name="Li Y."/>
            <person name="Yu H."/>
            <person name="Cui Y."/>
            <person name="Wang N."/>
            <person name="Chen C."/>
            <person name="Wu H."/>
            <person name="Zhao Y."/>
            <person name="Zhang J."/>
            <person name="Li Y."/>
            <person name="Zhou W."/>
            <person name="Zhang B."/>
            <person name="Hu W."/>
            <person name="Eijk M."/>
            <person name="Tang J."/>
            <person name="Witsenboer H."/>
            <person name="Zhao S."/>
            <person name="Li Z."/>
            <person name="Zhang A."/>
            <person name="Wang D."/>
            <person name="Liang C."/>
        </authorList>
    </citation>
    <scope>NUCLEOTIDE SEQUENCE [LARGE SCALE GENOMIC DNA]</scope>
    <source>
        <strain evidence="2">cv. G1812</strain>
    </source>
</reference>
<dbReference type="EnsemblPlants" id="TuG1812G0600004390.01.T02">
    <property type="protein sequence ID" value="TuG1812G0600004390.01.T02"/>
    <property type="gene ID" value="TuG1812G0600004390.01"/>
</dbReference>
<dbReference type="AlphaFoldDB" id="A0A8R7V1Y4"/>
<dbReference type="Proteomes" id="UP000015106">
    <property type="component" value="Chromosome 6"/>
</dbReference>
<feature type="compositionally biased region" description="Low complexity" evidence="1">
    <location>
        <begin position="16"/>
        <end position="28"/>
    </location>
</feature>
<accession>A0A8R7V1Y4</accession>
<organism evidence="2 3">
    <name type="scientific">Triticum urartu</name>
    <name type="common">Red wild einkorn</name>
    <name type="synonym">Crithodium urartu</name>
    <dbReference type="NCBI Taxonomy" id="4572"/>
    <lineage>
        <taxon>Eukaryota</taxon>
        <taxon>Viridiplantae</taxon>
        <taxon>Streptophyta</taxon>
        <taxon>Embryophyta</taxon>
        <taxon>Tracheophyta</taxon>
        <taxon>Spermatophyta</taxon>
        <taxon>Magnoliopsida</taxon>
        <taxon>Liliopsida</taxon>
        <taxon>Poales</taxon>
        <taxon>Poaceae</taxon>
        <taxon>BOP clade</taxon>
        <taxon>Pooideae</taxon>
        <taxon>Triticodae</taxon>
        <taxon>Triticeae</taxon>
        <taxon>Triticinae</taxon>
        <taxon>Triticum</taxon>
    </lineage>
</organism>
<dbReference type="Gramene" id="TuG1812G0600004390.01.T01">
    <property type="protein sequence ID" value="TuG1812G0600004390.01.T01"/>
    <property type="gene ID" value="TuG1812G0600004390.01"/>
</dbReference>